<dbReference type="InterPro" id="IPR011417">
    <property type="entry name" value="ANTH_dom"/>
</dbReference>
<evidence type="ECO:0000259" key="7">
    <source>
        <dbReference type="PROSITE" id="PS50945"/>
    </source>
</evidence>
<keyword evidence="5" id="KW-0175">Coiled coil</keyword>
<gene>
    <name evidence="8" type="ORF">CDAUBV1_LOCUS11914</name>
</gene>
<keyword evidence="4" id="KW-0009">Actin-binding</keyword>
<dbReference type="Gene3D" id="1.20.5.1700">
    <property type="match status" value="1"/>
</dbReference>
<dbReference type="GO" id="GO:0048268">
    <property type="term" value="P:clathrin coat assembly"/>
    <property type="evidence" value="ECO:0007669"/>
    <property type="project" value="TreeGrafter"/>
</dbReference>
<organism evidence="8 9">
    <name type="scientific">Calicophoron daubneyi</name>
    <name type="common">Rumen fluke</name>
    <name type="synonym">Paramphistomum daubneyi</name>
    <dbReference type="NCBI Taxonomy" id="300641"/>
    <lineage>
        <taxon>Eukaryota</taxon>
        <taxon>Metazoa</taxon>
        <taxon>Spiralia</taxon>
        <taxon>Lophotrochozoa</taxon>
        <taxon>Platyhelminthes</taxon>
        <taxon>Trematoda</taxon>
        <taxon>Digenea</taxon>
        <taxon>Plagiorchiida</taxon>
        <taxon>Pronocephalata</taxon>
        <taxon>Paramphistomoidea</taxon>
        <taxon>Paramphistomidae</taxon>
        <taxon>Calicophoron</taxon>
    </lineage>
</organism>
<keyword evidence="3" id="KW-0963">Cytoplasm</keyword>
<evidence type="ECO:0000256" key="5">
    <source>
        <dbReference type="SAM" id="Coils"/>
    </source>
</evidence>
<dbReference type="PANTHER" id="PTHR10407:SF15">
    <property type="entry name" value="HUNTINGTIN INTERACTING PROTEIN 1"/>
    <property type="match status" value="1"/>
</dbReference>
<evidence type="ECO:0000259" key="6">
    <source>
        <dbReference type="PROSITE" id="PS50942"/>
    </source>
</evidence>
<evidence type="ECO:0000313" key="9">
    <source>
        <dbReference type="Proteomes" id="UP001497525"/>
    </source>
</evidence>
<evidence type="ECO:0008006" key="10">
    <source>
        <dbReference type="Google" id="ProtNLM"/>
    </source>
</evidence>
<dbReference type="GO" id="GO:0035615">
    <property type="term" value="F:clathrin adaptor activity"/>
    <property type="evidence" value="ECO:0007669"/>
    <property type="project" value="TreeGrafter"/>
</dbReference>
<feature type="coiled-coil region" evidence="5">
    <location>
        <begin position="976"/>
        <end position="1003"/>
    </location>
</feature>
<evidence type="ECO:0000256" key="3">
    <source>
        <dbReference type="ARBA" id="ARBA00022490"/>
    </source>
</evidence>
<dbReference type="GO" id="GO:0030864">
    <property type="term" value="C:cortical actin cytoskeleton"/>
    <property type="evidence" value="ECO:0007669"/>
    <property type="project" value="TreeGrafter"/>
</dbReference>
<name>A0AAV2TMI0_CALDB</name>
<dbReference type="Pfam" id="PF01608">
    <property type="entry name" value="I_LWEQ"/>
    <property type="match status" value="1"/>
</dbReference>
<reference evidence="8" key="1">
    <citation type="submission" date="2024-06" db="EMBL/GenBank/DDBJ databases">
        <authorList>
            <person name="Liu X."/>
            <person name="Lenzi L."/>
            <person name="Haldenby T S."/>
            <person name="Uol C."/>
        </authorList>
    </citation>
    <scope>NUCLEOTIDE SEQUENCE</scope>
</reference>
<comment type="caution">
    <text evidence="8">The sequence shown here is derived from an EMBL/GenBank/DDBJ whole genome shotgun (WGS) entry which is preliminary data.</text>
</comment>
<dbReference type="InterPro" id="IPR002558">
    <property type="entry name" value="ILWEQ_dom"/>
</dbReference>
<proteinExistence type="inferred from homology"/>
<dbReference type="GO" id="GO:0006897">
    <property type="term" value="P:endocytosis"/>
    <property type="evidence" value="ECO:0007669"/>
    <property type="project" value="InterPro"/>
</dbReference>
<dbReference type="InterPro" id="IPR035964">
    <property type="entry name" value="I/LWEQ_dom_sf"/>
</dbReference>
<dbReference type="SMART" id="SM00307">
    <property type="entry name" value="ILWEQ"/>
    <property type="match status" value="1"/>
</dbReference>
<dbReference type="Gene3D" id="1.25.40.90">
    <property type="match status" value="1"/>
</dbReference>
<dbReference type="GO" id="GO:0032051">
    <property type="term" value="F:clathrin light chain binding"/>
    <property type="evidence" value="ECO:0007669"/>
    <property type="project" value="TreeGrafter"/>
</dbReference>
<dbReference type="AlphaFoldDB" id="A0AAV2TMI0"/>
<protein>
    <recommendedName>
        <fullName evidence="10">Huntingtin interacting protein 1</fullName>
    </recommendedName>
</protein>
<dbReference type="PANTHER" id="PTHR10407">
    <property type="entry name" value="HUNTINGTIN INTERACTING PROTEIN 1"/>
    <property type="match status" value="1"/>
</dbReference>
<dbReference type="GO" id="GO:0007015">
    <property type="term" value="P:actin filament organization"/>
    <property type="evidence" value="ECO:0007669"/>
    <property type="project" value="TreeGrafter"/>
</dbReference>
<dbReference type="GO" id="GO:0051015">
    <property type="term" value="F:actin filament binding"/>
    <property type="evidence" value="ECO:0007669"/>
    <property type="project" value="TreeGrafter"/>
</dbReference>
<dbReference type="InterPro" id="IPR030224">
    <property type="entry name" value="Sla2_fam"/>
</dbReference>
<dbReference type="InterPro" id="IPR013809">
    <property type="entry name" value="ENTH"/>
</dbReference>
<dbReference type="SUPFAM" id="SSF109885">
    <property type="entry name" value="I/LWEQ domain"/>
    <property type="match status" value="1"/>
</dbReference>
<dbReference type="PROSITE" id="PS50945">
    <property type="entry name" value="I_LWEQ"/>
    <property type="match status" value="1"/>
</dbReference>
<feature type="coiled-coil region" evidence="5">
    <location>
        <begin position="402"/>
        <end position="517"/>
    </location>
</feature>
<dbReference type="Gene3D" id="1.20.1410.10">
    <property type="entry name" value="I/LWEQ domain"/>
    <property type="match status" value="1"/>
</dbReference>
<dbReference type="InterPro" id="IPR008942">
    <property type="entry name" value="ENTH_VHS"/>
</dbReference>
<dbReference type="GO" id="GO:0043325">
    <property type="term" value="F:phosphatidylinositol-3,4-bisphosphate binding"/>
    <property type="evidence" value="ECO:0007669"/>
    <property type="project" value="TreeGrafter"/>
</dbReference>
<dbReference type="SMART" id="SM00273">
    <property type="entry name" value="ENTH"/>
    <property type="match status" value="1"/>
</dbReference>
<sequence length="1012" mass="114052">MLRNKANSGRDGFLKNQIMHIQKAMVDREAPLKTKHVRAIILATFDEYSSEFFYEIALKLPVFASPVVCWKLLYILYKLFRDGHDECVRDGLRYASKLLQIKSAWDSPADTYGYPLEPFFKLIILRLRVHRKYAILPGSLELDPQSLHTVLSSPPDHLFQFSVDLMDLLEEVLIFQKVVLDSLDSTKAAAYTPAGHCRLTPLLLCIQDAATLYELIVRIIFKLHEELGNATISGHRERFAGLHNDLKAFFEYVSRMQYFNSMVQIPTLSPQPPNFCVQSELDQHTALKVTVHDSSCEEDSLIPIDTNPVETSAGPLVPTRTVKNKEGDVGTLIELDPVLPALTTPPSSEAALGDKTEVAICRSPRSPGNPFLASHHQTNNHALRQDHQTVTDEDKHEGFIEMELLKSEIERLKSEHQDLTKSLLARIKTLEEEIKGVVQQKSTLEEQCEEFESQMKISTNQVKSAAEKFTKLKEVYSKLREEHVVVLQNLAASQKSVEAQKKLNSELQQKIEHFESQISDANGPTAMVNGLQCNIDRSSGSPPHLENSERLCVSSFTQYREKLPDEITCNGSHPIEHEEMKESIKLGQTNGNAGPLSDDRFESFRQDFLRHMLAVTSRGAIERIQRVIKMMAEEDMLLNFKSTPEFFHFCVKNAQSSLRSLDTVLNAKEAIESEKYTDVPLIVSDFAAHICDVLLHAKAVLHLLPEQDLDTRCPEVSEKAIKMLQSLESDQLKVFSKPLKDLDEEFEHLVCLSDQLQNSLPDNDPADQNQMAELVEREMQATAEAIRLAESKFKEMIENSDHTVSSAKQLQVHKLIFDHCSALMFAVGELVKKARTIQEDIVSSSKVTEFYKRRSRWTDGLLSAAKSVGACANMLVEVADGILTDNKNALERLLVVSQEVAASTAQLSIASRIKAPSDSPRITELQMLSKNVSKAMGALIASVKAVIENREAQEVDFSGLTLTQAKRMEVESQVRVLQLESELDKERCRLAQLRRQNYQDEAEFECVNRSSE</sequence>
<dbReference type="EMBL" id="CAXLJL010000412">
    <property type="protein sequence ID" value="CAL5137628.1"/>
    <property type="molecule type" value="Genomic_DNA"/>
</dbReference>
<evidence type="ECO:0000313" key="8">
    <source>
        <dbReference type="EMBL" id="CAL5137628.1"/>
    </source>
</evidence>
<comment type="subcellular location">
    <subcellularLocation>
        <location evidence="1">Cytoplasm</location>
    </subcellularLocation>
</comment>
<evidence type="ECO:0000256" key="4">
    <source>
        <dbReference type="ARBA" id="ARBA00023203"/>
    </source>
</evidence>
<feature type="domain" description="I/LWEQ" evidence="7">
    <location>
        <begin position="763"/>
        <end position="1001"/>
    </location>
</feature>
<evidence type="ECO:0000256" key="2">
    <source>
        <dbReference type="ARBA" id="ARBA00010135"/>
    </source>
</evidence>
<feature type="domain" description="ENTH" evidence="6">
    <location>
        <begin position="9"/>
        <end position="137"/>
    </location>
</feature>
<dbReference type="Pfam" id="PF07651">
    <property type="entry name" value="ANTH"/>
    <property type="match status" value="1"/>
</dbReference>
<dbReference type="PROSITE" id="PS50942">
    <property type="entry name" value="ENTH"/>
    <property type="match status" value="1"/>
</dbReference>
<dbReference type="GO" id="GO:0030136">
    <property type="term" value="C:clathrin-coated vesicle"/>
    <property type="evidence" value="ECO:0007669"/>
    <property type="project" value="TreeGrafter"/>
</dbReference>
<accession>A0AAV2TMI0</accession>
<comment type="similarity">
    <text evidence="2">Belongs to the SLA2 family.</text>
</comment>
<dbReference type="Proteomes" id="UP001497525">
    <property type="component" value="Unassembled WGS sequence"/>
</dbReference>
<evidence type="ECO:0000256" key="1">
    <source>
        <dbReference type="ARBA" id="ARBA00004496"/>
    </source>
</evidence>
<dbReference type="SUPFAM" id="SSF48464">
    <property type="entry name" value="ENTH/VHS domain"/>
    <property type="match status" value="1"/>
</dbReference>
<dbReference type="GO" id="GO:0080025">
    <property type="term" value="F:phosphatidylinositol-3,5-bisphosphate binding"/>
    <property type="evidence" value="ECO:0007669"/>
    <property type="project" value="TreeGrafter"/>
</dbReference>